<comment type="subunit">
    <text evidence="3">Homodimer.</text>
</comment>
<dbReference type="Gene3D" id="3.90.1150.10">
    <property type="entry name" value="Aspartate Aminotransferase, domain 1"/>
    <property type="match status" value="1"/>
</dbReference>
<dbReference type="GO" id="GO:0008483">
    <property type="term" value="F:transaminase activity"/>
    <property type="evidence" value="ECO:0007669"/>
    <property type="project" value="UniProtKB-KW"/>
</dbReference>
<evidence type="ECO:0000313" key="8">
    <source>
        <dbReference type="EMBL" id="TCV04086.1"/>
    </source>
</evidence>
<proteinExistence type="inferred from homology"/>
<comment type="caution">
    <text evidence="8">The sequence shown here is derived from an EMBL/GenBank/DDBJ whole genome shotgun (WGS) entry which is preliminary data.</text>
</comment>
<keyword evidence="4" id="KW-0032">Aminotransferase</keyword>
<dbReference type="InterPro" id="IPR015421">
    <property type="entry name" value="PyrdxlP-dep_Trfase_major"/>
</dbReference>
<dbReference type="Pfam" id="PF00155">
    <property type="entry name" value="Aminotran_1_2"/>
    <property type="match status" value="1"/>
</dbReference>
<dbReference type="InterPro" id="IPR015424">
    <property type="entry name" value="PyrdxlP-dep_Trfase"/>
</dbReference>
<evidence type="ECO:0000256" key="6">
    <source>
        <dbReference type="ARBA" id="ARBA00022898"/>
    </source>
</evidence>
<evidence type="ECO:0000256" key="4">
    <source>
        <dbReference type="ARBA" id="ARBA00022576"/>
    </source>
</evidence>
<dbReference type="GO" id="GO:0030170">
    <property type="term" value="F:pyridoxal phosphate binding"/>
    <property type="evidence" value="ECO:0007669"/>
    <property type="project" value="InterPro"/>
</dbReference>
<dbReference type="CDD" id="cd00609">
    <property type="entry name" value="AAT_like"/>
    <property type="match status" value="1"/>
</dbReference>
<protein>
    <submittedName>
        <fullName evidence="8">DNA-binding transcriptional MocR family regulator</fullName>
    </submittedName>
</protein>
<reference evidence="8 9" key="1">
    <citation type="submission" date="2019-03" db="EMBL/GenBank/DDBJ databases">
        <title>Genomic Encyclopedia of Type Strains, Phase IV (KMG-IV): sequencing the most valuable type-strain genomes for metagenomic binning, comparative biology and taxonomic classification.</title>
        <authorList>
            <person name="Goeker M."/>
        </authorList>
    </citation>
    <scope>NUCLEOTIDE SEQUENCE [LARGE SCALE GENOMIC DNA]</scope>
    <source>
        <strain evidence="8 9">DSM 16730</strain>
    </source>
</reference>
<evidence type="ECO:0000256" key="3">
    <source>
        <dbReference type="ARBA" id="ARBA00011738"/>
    </source>
</evidence>
<keyword evidence="8" id="KW-0238">DNA-binding</keyword>
<evidence type="ECO:0000259" key="7">
    <source>
        <dbReference type="Pfam" id="PF00155"/>
    </source>
</evidence>
<sequence length="396" mass="43898">MAIEGLLAHRIAQLKSSAIRELLKHSKMENIISLAGGIPSDALFDFEGLNQATQLAITEQPKTAFQYGLTEGSGVLRDRIAELCAARGVKTRAEDIVVTAGSQQALDLIMRAMIDPGDVFVVERPTYLAALQTLELAQAQVMSVSSDANGMVVDELEELLKKQRIKGVYIVPNFGNPSGVTLSDERRLQLITLAERYGFVIIEDDPYGELRFTDERHPTLFQLAQETLGSAEHVLYTSTFSKVLAPGLRLGWAILPDWLLHKVAIIKQAADLHASALSQTVAECYLGLGRLDSQIEKIRHAYKHKGELLAQLVEQELGDVITFNSPKGGMFLWARFRQNDFNTTKWLKQTLAQGVVFVPGGFFFPDNVDYSTLRLSFATATDEQMHEAVARLRRAL</sequence>
<feature type="domain" description="Aminotransferase class I/classII large" evidence="7">
    <location>
        <begin position="49"/>
        <end position="392"/>
    </location>
</feature>
<dbReference type="InterPro" id="IPR004839">
    <property type="entry name" value="Aminotransferase_I/II_large"/>
</dbReference>
<evidence type="ECO:0000256" key="5">
    <source>
        <dbReference type="ARBA" id="ARBA00022679"/>
    </source>
</evidence>
<dbReference type="OrthoDB" id="9804020at2"/>
<evidence type="ECO:0000256" key="2">
    <source>
        <dbReference type="ARBA" id="ARBA00007441"/>
    </source>
</evidence>
<dbReference type="RefSeq" id="WP_132458265.1">
    <property type="nucleotide sequence ID" value="NZ_JAWIZJ010000010.1"/>
</dbReference>
<name>A0A4R3VF93_9GAMM</name>
<evidence type="ECO:0000313" key="9">
    <source>
        <dbReference type="Proteomes" id="UP000295433"/>
    </source>
</evidence>
<dbReference type="PANTHER" id="PTHR42790:SF19">
    <property type="entry name" value="KYNURENINE_ALPHA-AMINOADIPATE AMINOTRANSFERASE, MITOCHONDRIAL"/>
    <property type="match status" value="1"/>
</dbReference>
<gene>
    <name evidence="8" type="ORF">EDC54_11267</name>
</gene>
<organism evidence="8 9">
    <name type="scientific">Samsonia erythrinae</name>
    <dbReference type="NCBI Taxonomy" id="160434"/>
    <lineage>
        <taxon>Bacteria</taxon>
        <taxon>Pseudomonadati</taxon>
        <taxon>Pseudomonadota</taxon>
        <taxon>Gammaproteobacteria</taxon>
        <taxon>Enterobacterales</taxon>
        <taxon>Pectobacteriaceae</taxon>
        <taxon>Samsonia</taxon>
    </lineage>
</organism>
<dbReference type="GO" id="GO:1901605">
    <property type="term" value="P:alpha-amino acid metabolic process"/>
    <property type="evidence" value="ECO:0007669"/>
    <property type="project" value="TreeGrafter"/>
</dbReference>
<dbReference type="PANTHER" id="PTHR42790">
    <property type="entry name" value="AMINOTRANSFERASE"/>
    <property type="match status" value="1"/>
</dbReference>
<dbReference type="Proteomes" id="UP000295433">
    <property type="component" value="Unassembled WGS sequence"/>
</dbReference>
<dbReference type="InterPro" id="IPR050859">
    <property type="entry name" value="Class-I_PLP-dep_aminotransf"/>
</dbReference>
<accession>A0A4R3VF93</accession>
<comment type="cofactor">
    <cofactor evidence="1">
        <name>pyridoxal 5'-phosphate</name>
        <dbReference type="ChEBI" id="CHEBI:597326"/>
    </cofactor>
</comment>
<dbReference type="EMBL" id="SMBY01000012">
    <property type="protein sequence ID" value="TCV04086.1"/>
    <property type="molecule type" value="Genomic_DNA"/>
</dbReference>
<comment type="similarity">
    <text evidence="2">Belongs to the class-I pyridoxal-phosphate-dependent aminotransferase family.</text>
</comment>
<dbReference type="SUPFAM" id="SSF53383">
    <property type="entry name" value="PLP-dependent transferases"/>
    <property type="match status" value="1"/>
</dbReference>
<dbReference type="FunFam" id="3.40.640.10:FF:000053">
    <property type="entry name" value="Aminotransferase, class I"/>
    <property type="match status" value="1"/>
</dbReference>
<dbReference type="InterPro" id="IPR015422">
    <property type="entry name" value="PyrdxlP-dep_Trfase_small"/>
</dbReference>
<keyword evidence="5" id="KW-0808">Transferase</keyword>
<dbReference type="AlphaFoldDB" id="A0A4R3VF93"/>
<dbReference type="Gene3D" id="3.40.640.10">
    <property type="entry name" value="Type I PLP-dependent aspartate aminotransferase-like (Major domain)"/>
    <property type="match status" value="1"/>
</dbReference>
<keyword evidence="6" id="KW-0663">Pyridoxal phosphate</keyword>
<evidence type="ECO:0000256" key="1">
    <source>
        <dbReference type="ARBA" id="ARBA00001933"/>
    </source>
</evidence>
<dbReference type="GO" id="GO:0003677">
    <property type="term" value="F:DNA binding"/>
    <property type="evidence" value="ECO:0007669"/>
    <property type="project" value="UniProtKB-KW"/>
</dbReference>
<keyword evidence="9" id="KW-1185">Reference proteome</keyword>